<dbReference type="SUPFAM" id="SSF81837">
    <property type="entry name" value="BEACH domain"/>
    <property type="match status" value="1"/>
</dbReference>
<dbReference type="GO" id="GO:0019901">
    <property type="term" value="F:protein kinase binding"/>
    <property type="evidence" value="ECO:0007669"/>
    <property type="project" value="TreeGrafter"/>
</dbReference>
<dbReference type="CDD" id="cd01201">
    <property type="entry name" value="PH_BEACH"/>
    <property type="match status" value="1"/>
</dbReference>
<dbReference type="GO" id="GO:0030099">
    <property type="term" value="P:myeloid cell differentiation"/>
    <property type="evidence" value="ECO:0007669"/>
    <property type="project" value="UniProtKB-ARBA"/>
</dbReference>
<feature type="region of interest" description="Disordered" evidence="8">
    <location>
        <begin position="759"/>
        <end position="780"/>
    </location>
</feature>
<dbReference type="PANTHER" id="PTHR13743">
    <property type="entry name" value="BEIGE/BEACH-RELATED"/>
    <property type="match status" value="1"/>
</dbReference>
<dbReference type="SUPFAM" id="SSF50729">
    <property type="entry name" value="PH domain-like"/>
    <property type="match status" value="1"/>
</dbReference>
<feature type="domain" description="BEACH" evidence="9">
    <location>
        <begin position="2003"/>
        <end position="2312"/>
    </location>
</feature>
<feature type="compositionally biased region" description="Basic and acidic residues" evidence="8">
    <location>
        <begin position="1329"/>
        <end position="1353"/>
    </location>
</feature>
<dbReference type="Pfam" id="PF15787">
    <property type="entry name" value="DUF4704"/>
    <property type="match status" value="2"/>
</dbReference>
<dbReference type="InterPro" id="IPR001680">
    <property type="entry name" value="WD40_rpt"/>
</dbReference>
<dbReference type="InterPro" id="IPR011993">
    <property type="entry name" value="PH-like_dom_sf"/>
</dbReference>
<evidence type="ECO:0000256" key="6">
    <source>
        <dbReference type="ARBA" id="ARBA00068540"/>
    </source>
</evidence>
<dbReference type="InterPro" id="IPR000409">
    <property type="entry name" value="BEACH_dom"/>
</dbReference>
<dbReference type="InterPro" id="IPR036372">
    <property type="entry name" value="BEACH_dom_sf"/>
</dbReference>
<sequence length="2626" mass="294941">MISSRGIFEHDFLFWMSECSTKDPDYLKLWLEIFIGSYERCLDVDFEKPPTRLEETPPVMTLLPDNILQVLRLQLLQCVQKASEGLEPEQQTLALLLLKFLIVTCRNLSNVEEIGACSYINHIITMTTLYIQQLKSKTKEKELADQTQAEAFVSHALAFCESLYDPYHNWRHRIHGRQLSAVERSRQKFRAAPLTVEFVPFFYQCFQESEHLKDSLKCCLLHLFGAIVAGGQRNALLAISPATMEVLLGVLGAGECLSGGGDGEDWDSEAPDRKSLLTLGCLREVVHRLLASSSDQRQVEISSVLESYFKLLNSDPAATAQVKGRPSPPRSRHWESRFVALQVNMLETIQDMFECSDRPVLQAIFLNSNCFEHLTRLLQNSKLVNVRCTAADKDQKDLTNRLLTGESEIQVFQGRLDSLAVATIKTLTTVLHKSPAAKEVFKERIGYTHLYEVLVSLGQPSRHLLKELMNMAVEGEHSSVGLLGISNVEPLLLLIQWLPELDSAELQIFTSDWLRRICGLNRRTRATCVNSSMTLIVLSALERHERLHRACAESLVGLLGSLGSQSLSSSELQNLLRLLRQDEPGGAHPYVGPVLRALLGMVRKQGLESAMQYFDLSPPMAGIAVPTILRWPGFAFSFFAWLSLDQDQLGQPSKGEKRKQLYSFFTPGGTGFEAFISSAGVLVVAVCTKKEYVTVMLPDYCFCDSLWHSIGVVHVPGKRPFGQSLVYIFVDGQQKLSAPLKYPTMTEAFTSCCIGSAGHRTTTPPPSQIPDPPFSGGNPSGRSSFGAILPGWGGLLGTKPESVTKLISAGTQDSEWGSPTSLQGQLGSVMVFHEPLQASHVKALCSAGPNCISPFKSQEAELGDLAPKLLLHYSPKACRKAICLDLSPNMLHGRLTGNKVVNWDIKDMINCVGGLPVLLPVLEQLTLLTPDLHHVDPPGSEFITPDSVTPSDGDWVILPSNRASEARLEKNLVATFLLVIKHFLQRHPINQETLLHSHAVATLGALLQKLPAFLVDVSVLVAVQLLIEQMTYEKNSQLLQQLHTHLLFNFSIWNQGDFPLRIGHIQYMSTVIKDNYISHNPSFLCCDDIKTIRASLCGLLKYYISKGTTQEEIQSILGYIAAIGDEEQLCGILELLLTLLQTSAARDQLFLLLFEPGAADSCYALLLNNKHSDRLRELVFKLFERMLKCDRVYEKSKQRLRLRDVGYSGLSLLFSDLHLTSSLIKCLLHQVLSTDAVVNYKDLMAVVQLTHKAGPSVRLTVCKRMYALLQSQQDAALQISKQTCWQGTLMSLFVRSPGSDGGSGSGRCDAASLGSFELSRSSGGSRLEPPLERRPLGDRLEERDSASDSRSIDSLDNGELMSLSETPGDAPTPKPWGVKAGVLSLDLSQLHRFDHGDSGSQTPGSMPSTPSPLENAKPFPGASSLNDDSFLFSDNVSLGESFNSERAEEELARLLLEMVLCVMWRGVEGSDDAAWLERGQVFSALTKLGTANELLLPVDHIKLSLMERMLELAVTDNREATTATLPQHTENAVRLLHMVQDFLQAEGLVNPALWTEKVLEDTVTLMDGLMVWYASGTQWLQLSQVGLRLLLGFMAQEDPQVCAMATAKLNGILQTKTVDSPDEACYLLGRVEGILRRSVSEERTEETYSFLVPLLRTLLSKVHKLLYMELHLPSLPDTNGSPSFFEDFQLYCSSPEWRVYLDKYIIPYMKQYEIETFSQGHENMALYWKDCYEAFMLSLHRKERERGESKIRFQEQFVEPFSRRGRQENLRYNSMLKQIHTQNSAILRQWRAARRALFCERGPWVDKQQKDIHWKLSSAENYSRMRLKLVRNYNFDPHKEASALRDNLGVQHQQVNTESLLLEAVKQVKVSDLEDDILELLEEDPASVNLDFKAGQKEKLVISEDCELVTVVDVYPGRLELTTQHIYFYDSSAEKEEGVGQDFKWPLSQIREIHLRRYNLRRSALEIFLIDQTSYFLNFKKEVRNNVYSRMLLLRSLSLHAIHSPQELLKASGLTQKWVNREISNFDYLMQLNTIAGRTYNDLAQYPVFPWILSDYTSEELDLSDPRVFRDLSKPVAVLNERNAKAVREKYESFEDPTGTIDRFHYGTHYSNAAGVMHYLIRVEPFTSLHIQLQSGRFDCADRQFHSIPATWQTLMDNPNDVKELIPEFFYFPEFLENQNGYDLGRLQISKERVNDVILPKWAKSPEDFIYKHRKALESEYVSAHLHEWIDLIFGYKQRGPAAVEALNVTLSQNCLMGTHGWLPYDKNISNYFTFIKDPTVAGVKTQRFLAGPFSPGVEVTAHLFVVSHDGKLLFSGGHWDNSLRVTSLVKGKTVGQHIRHMDIVTCLATDHFGIHLISGSRDTTCMVWQVLQQGGVPVGLSHKPVQVLYGHTDEVVSVSISTELDMAVSGSRDGTVIIHTVRRGQYMRSLRPPCESSLPVSIMHLAVSWEGHLVVHTCVEGKATLKDKNALHLYSVNGKHLCSAPLKEQVTDMCVSGEHVIIGSEQGFLSVRDLYSLALCVSPTAMRVPIRCVSVTKEQSHVLVGLDDGKLIVVGVGKPAEVKNSFRNYITQRMEGSPLMNTLRVRSPFSRLPSYLRGDYNNFKEHFSEVCSQTINQLHKQTIHT</sequence>
<dbReference type="Pfam" id="PF16057">
    <property type="entry name" value="DUF4800"/>
    <property type="match status" value="1"/>
</dbReference>
<evidence type="ECO:0000313" key="11">
    <source>
        <dbReference type="Ensembl" id="ENSCCRP00010025997.1"/>
    </source>
</evidence>
<dbReference type="GO" id="GO:0005783">
    <property type="term" value="C:endoplasmic reticulum"/>
    <property type="evidence" value="ECO:0007669"/>
    <property type="project" value="UniProtKB-SubCell"/>
</dbReference>
<feature type="domain" description="BEACH-type PH" evidence="10">
    <location>
        <begin position="1895"/>
        <end position="1992"/>
    </location>
</feature>
<dbReference type="Pfam" id="PF00400">
    <property type="entry name" value="WD40"/>
    <property type="match status" value="2"/>
</dbReference>
<evidence type="ECO:0000256" key="4">
    <source>
        <dbReference type="ARBA" id="ARBA00022737"/>
    </source>
</evidence>
<dbReference type="PROSITE" id="PS51783">
    <property type="entry name" value="PH_BEACH"/>
    <property type="match status" value="1"/>
</dbReference>
<dbReference type="InterPro" id="IPR015943">
    <property type="entry name" value="WD40/YVTN_repeat-like_dom_sf"/>
</dbReference>
<name>A0A8C1QAG9_CYPCA</name>
<accession>A0A8C1QAG9</accession>
<dbReference type="Pfam" id="PF14844">
    <property type="entry name" value="PH_BEACH"/>
    <property type="match status" value="1"/>
</dbReference>
<dbReference type="Pfam" id="PF02138">
    <property type="entry name" value="Beach"/>
    <property type="match status" value="1"/>
</dbReference>
<keyword evidence="4" id="KW-0677">Repeat</keyword>
<organism evidence="11 12">
    <name type="scientific">Cyprinus carpio</name>
    <name type="common">Common carp</name>
    <dbReference type="NCBI Taxonomy" id="7962"/>
    <lineage>
        <taxon>Eukaryota</taxon>
        <taxon>Metazoa</taxon>
        <taxon>Chordata</taxon>
        <taxon>Craniata</taxon>
        <taxon>Vertebrata</taxon>
        <taxon>Euteleostomi</taxon>
        <taxon>Actinopterygii</taxon>
        <taxon>Neopterygii</taxon>
        <taxon>Teleostei</taxon>
        <taxon>Ostariophysi</taxon>
        <taxon>Cypriniformes</taxon>
        <taxon>Cyprinidae</taxon>
        <taxon>Cyprininae</taxon>
        <taxon>Cyprinus</taxon>
    </lineage>
</organism>
<evidence type="ECO:0000256" key="3">
    <source>
        <dbReference type="ARBA" id="ARBA00022574"/>
    </source>
</evidence>
<dbReference type="InterPro" id="IPR031570">
    <property type="entry name" value="NBEA/BDCP_DUF4704"/>
</dbReference>
<dbReference type="PANTHER" id="PTHR13743:SF115">
    <property type="entry name" value="NEUROBEACHIN-LIKE PROTEIN 1"/>
    <property type="match status" value="1"/>
</dbReference>
<dbReference type="SMART" id="SM00320">
    <property type="entry name" value="WD40"/>
    <property type="match status" value="4"/>
</dbReference>
<reference evidence="11" key="1">
    <citation type="submission" date="2025-08" db="UniProtKB">
        <authorList>
            <consortium name="Ensembl"/>
        </authorList>
    </citation>
    <scope>IDENTIFICATION</scope>
</reference>
<dbReference type="SUPFAM" id="SSF50978">
    <property type="entry name" value="WD40 repeat-like"/>
    <property type="match status" value="1"/>
</dbReference>
<dbReference type="InterPro" id="IPR023362">
    <property type="entry name" value="PH-BEACH_dom"/>
</dbReference>
<dbReference type="SMART" id="SM01026">
    <property type="entry name" value="Beach"/>
    <property type="match status" value="1"/>
</dbReference>
<dbReference type="Gene3D" id="2.130.10.10">
    <property type="entry name" value="YVTN repeat-like/Quinoprotein amine dehydrogenase"/>
    <property type="match status" value="1"/>
</dbReference>
<dbReference type="InterPro" id="IPR016024">
    <property type="entry name" value="ARM-type_fold"/>
</dbReference>
<evidence type="ECO:0000256" key="7">
    <source>
        <dbReference type="PROSITE-ProRule" id="PRU00221"/>
    </source>
</evidence>
<reference evidence="11" key="2">
    <citation type="submission" date="2025-09" db="UniProtKB">
        <authorList>
            <consortium name="Ensembl"/>
        </authorList>
    </citation>
    <scope>IDENTIFICATION</scope>
</reference>
<feature type="compositionally biased region" description="Pro residues" evidence="8">
    <location>
        <begin position="763"/>
        <end position="773"/>
    </location>
</feature>
<evidence type="ECO:0000256" key="5">
    <source>
        <dbReference type="ARBA" id="ARBA00022824"/>
    </source>
</evidence>
<dbReference type="GO" id="GO:0008104">
    <property type="term" value="P:intracellular protein localization"/>
    <property type="evidence" value="ECO:0007669"/>
    <property type="project" value="TreeGrafter"/>
</dbReference>
<keyword evidence="5" id="KW-0256">Endoplasmic reticulum</keyword>
<dbReference type="FunFam" id="2.130.10.10:FF:001375">
    <property type="entry name" value="Neurobeachin-like protein 2"/>
    <property type="match status" value="1"/>
</dbReference>
<dbReference type="Gene3D" id="2.30.29.30">
    <property type="entry name" value="Pleckstrin-homology domain (PH domain)/Phosphotyrosine-binding domain (PTB)"/>
    <property type="match status" value="1"/>
</dbReference>
<dbReference type="SUPFAM" id="SSF49899">
    <property type="entry name" value="Concanavalin A-like lectins/glucanases"/>
    <property type="match status" value="1"/>
</dbReference>
<evidence type="ECO:0000259" key="9">
    <source>
        <dbReference type="PROSITE" id="PS50197"/>
    </source>
</evidence>
<proteinExistence type="inferred from homology"/>
<dbReference type="FunFam" id="1.10.1540.10:FF:000001">
    <property type="entry name" value="neurobeachin isoform X1"/>
    <property type="match status" value="1"/>
</dbReference>
<evidence type="ECO:0000256" key="2">
    <source>
        <dbReference type="ARBA" id="ARBA00008498"/>
    </source>
</evidence>
<feature type="repeat" description="WD" evidence="7">
    <location>
        <begin position="2389"/>
        <end position="2430"/>
    </location>
</feature>
<evidence type="ECO:0000259" key="10">
    <source>
        <dbReference type="PROSITE" id="PS51783"/>
    </source>
</evidence>
<feature type="compositionally biased region" description="Polar residues" evidence="8">
    <location>
        <begin position="1398"/>
        <end position="1412"/>
    </location>
</feature>
<dbReference type="Ensembl" id="ENSCCRT00010028540.1">
    <property type="protein sequence ID" value="ENSCCRP00010025997.1"/>
    <property type="gene ID" value="ENSCCRG00010010547.1"/>
</dbReference>
<dbReference type="InterPro" id="IPR050865">
    <property type="entry name" value="BEACH_Domain"/>
</dbReference>
<feature type="region of interest" description="Disordered" evidence="8">
    <location>
        <begin position="1392"/>
        <end position="1420"/>
    </location>
</feature>
<keyword evidence="12" id="KW-1185">Reference proteome</keyword>
<dbReference type="InterPro" id="IPR036322">
    <property type="entry name" value="WD40_repeat_dom_sf"/>
</dbReference>
<dbReference type="GO" id="GO:0016020">
    <property type="term" value="C:membrane"/>
    <property type="evidence" value="ECO:0007669"/>
    <property type="project" value="TreeGrafter"/>
</dbReference>
<feature type="region of interest" description="Disordered" evidence="8">
    <location>
        <begin position="1319"/>
        <end position="1377"/>
    </location>
</feature>
<dbReference type="CDD" id="cd06071">
    <property type="entry name" value="Beach"/>
    <property type="match status" value="1"/>
</dbReference>
<dbReference type="PROSITE" id="PS50197">
    <property type="entry name" value="BEACH"/>
    <property type="match status" value="1"/>
</dbReference>
<dbReference type="Proteomes" id="UP000694427">
    <property type="component" value="Unplaced"/>
</dbReference>
<protein>
    <recommendedName>
        <fullName evidence="6">Neurobeachin-like protein 2</fullName>
    </recommendedName>
</protein>
<dbReference type="Gene3D" id="1.10.1540.10">
    <property type="entry name" value="BEACH domain"/>
    <property type="match status" value="1"/>
</dbReference>
<comment type="similarity">
    <text evidence="2">Belongs to the WD repeat neurobeachin family.</text>
</comment>
<comment type="subcellular location">
    <subcellularLocation>
        <location evidence="1">Endoplasmic reticulum</location>
    </subcellularLocation>
</comment>
<dbReference type="PROSITE" id="PS50082">
    <property type="entry name" value="WD_REPEATS_2"/>
    <property type="match status" value="1"/>
</dbReference>
<evidence type="ECO:0000313" key="12">
    <source>
        <dbReference type="Proteomes" id="UP000694427"/>
    </source>
</evidence>
<dbReference type="SUPFAM" id="SSF48371">
    <property type="entry name" value="ARM repeat"/>
    <property type="match status" value="1"/>
</dbReference>
<evidence type="ECO:0000256" key="8">
    <source>
        <dbReference type="SAM" id="MobiDB-lite"/>
    </source>
</evidence>
<evidence type="ECO:0000256" key="1">
    <source>
        <dbReference type="ARBA" id="ARBA00004240"/>
    </source>
</evidence>
<keyword evidence="3 7" id="KW-0853">WD repeat</keyword>
<dbReference type="InterPro" id="IPR013320">
    <property type="entry name" value="ConA-like_dom_sf"/>
</dbReference>
<dbReference type="GO" id="GO:0005829">
    <property type="term" value="C:cytosol"/>
    <property type="evidence" value="ECO:0007669"/>
    <property type="project" value="TreeGrafter"/>
</dbReference>